<protein>
    <recommendedName>
        <fullName evidence="1">Methyltransferase type 11 domain-containing protein</fullName>
    </recommendedName>
</protein>
<evidence type="ECO:0000313" key="3">
    <source>
        <dbReference type="Proteomes" id="UP000179164"/>
    </source>
</evidence>
<evidence type="ECO:0000313" key="2">
    <source>
        <dbReference type="EMBL" id="OGY82443.1"/>
    </source>
</evidence>
<sequence>MDSALHALLNRQQEDHWWFAGRRKIFSKVLHNTVKTANNSILDIGCGTGGMIGILKDFGHTIGIEVNPEAAEFARGRGYDSVIVHDAKTLPFADQSFDIVTAFDIIEHIEDDRQFVNEIIRVLKPGGKFFLSTAAFNFLWSVFDERAHHYRRYTRKSLAGMLNRFNDSEVCYYNTLLFPPIAVIRLLQKVIHKKQDPKSELFELRQPPKILNYALKCIFSFEKYITGMRIPFGVSLFAVCSKPGTSIASP</sequence>
<dbReference type="PANTHER" id="PTHR43861">
    <property type="entry name" value="TRANS-ACONITATE 2-METHYLTRANSFERASE-RELATED"/>
    <property type="match status" value="1"/>
</dbReference>
<gene>
    <name evidence="2" type="ORF">A2898_05415</name>
</gene>
<feature type="domain" description="Methyltransferase type 11" evidence="1">
    <location>
        <begin position="42"/>
        <end position="131"/>
    </location>
</feature>
<dbReference type="Proteomes" id="UP000179164">
    <property type="component" value="Unassembled WGS sequence"/>
</dbReference>
<name>A0A1G2AZT8_9BACT</name>
<organism evidence="2 3">
    <name type="scientific">Candidatus Kerfeldbacteria bacterium RIFCSPLOWO2_01_FULL_48_11</name>
    <dbReference type="NCBI Taxonomy" id="1798543"/>
    <lineage>
        <taxon>Bacteria</taxon>
        <taxon>Candidatus Kerfeldiibacteriota</taxon>
    </lineage>
</organism>
<dbReference type="GO" id="GO:0008757">
    <property type="term" value="F:S-adenosylmethionine-dependent methyltransferase activity"/>
    <property type="evidence" value="ECO:0007669"/>
    <property type="project" value="InterPro"/>
</dbReference>
<evidence type="ECO:0000259" key="1">
    <source>
        <dbReference type="Pfam" id="PF08241"/>
    </source>
</evidence>
<reference evidence="2 3" key="1">
    <citation type="journal article" date="2016" name="Nat. Commun.">
        <title>Thousands of microbial genomes shed light on interconnected biogeochemical processes in an aquifer system.</title>
        <authorList>
            <person name="Anantharaman K."/>
            <person name="Brown C.T."/>
            <person name="Hug L.A."/>
            <person name="Sharon I."/>
            <person name="Castelle C.J."/>
            <person name="Probst A.J."/>
            <person name="Thomas B.C."/>
            <person name="Singh A."/>
            <person name="Wilkins M.J."/>
            <person name="Karaoz U."/>
            <person name="Brodie E.L."/>
            <person name="Williams K.H."/>
            <person name="Hubbard S.S."/>
            <person name="Banfield J.F."/>
        </authorList>
    </citation>
    <scope>NUCLEOTIDE SEQUENCE [LARGE SCALE GENOMIC DNA]</scope>
</reference>
<comment type="caution">
    <text evidence="2">The sequence shown here is derived from an EMBL/GenBank/DDBJ whole genome shotgun (WGS) entry which is preliminary data.</text>
</comment>
<dbReference type="AlphaFoldDB" id="A0A1G2AZT8"/>
<proteinExistence type="predicted"/>
<dbReference type="SUPFAM" id="SSF53335">
    <property type="entry name" value="S-adenosyl-L-methionine-dependent methyltransferases"/>
    <property type="match status" value="1"/>
</dbReference>
<dbReference type="CDD" id="cd02440">
    <property type="entry name" value="AdoMet_MTases"/>
    <property type="match status" value="1"/>
</dbReference>
<dbReference type="InterPro" id="IPR029063">
    <property type="entry name" value="SAM-dependent_MTases_sf"/>
</dbReference>
<dbReference type="Gene3D" id="3.40.50.150">
    <property type="entry name" value="Vaccinia Virus protein VP39"/>
    <property type="match status" value="1"/>
</dbReference>
<dbReference type="STRING" id="1798543.A2898_05415"/>
<dbReference type="EMBL" id="MHKE01000020">
    <property type="protein sequence ID" value="OGY82443.1"/>
    <property type="molecule type" value="Genomic_DNA"/>
</dbReference>
<accession>A0A1G2AZT8</accession>
<dbReference type="Pfam" id="PF08241">
    <property type="entry name" value="Methyltransf_11"/>
    <property type="match status" value="1"/>
</dbReference>
<dbReference type="InterPro" id="IPR013216">
    <property type="entry name" value="Methyltransf_11"/>
</dbReference>